<dbReference type="GO" id="GO:0046983">
    <property type="term" value="F:protein dimerization activity"/>
    <property type="evidence" value="ECO:0007669"/>
    <property type="project" value="InterPro"/>
</dbReference>
<dbReference type="RefSeq" id="XP_011633698.1">
    <property type="nucleotide sequence ID" value="XM_011635396.2"/>
</dbReference>
<dbReference type="Pfam" id="PF05699">
    <property type="entry name" value="Dimer_Tnp_hAT"/>
    <property type="match status" value="1"/>
</dbReference>
<reference evidence="3" key="1">
    <citation type="submission" date="2025-08" db="UniProtKB">
        <authorList>
            <consortium name="RefSeq"/>
        </authorList>
    </citation>
    <scope>IDENTIFICATION</scope>
</reference>
<dbReference type="GeneID" id="105424896"/>
<evidence type="ECO:0000313" key="3">
    <source>
        <dbReference type="RefSeq" id="XP_011633698.1"/>
    </source>
</evidence>
<feature type="domain" description="HAT C-terminal dimerisation" evidence="1">
    <location>
        <begin position="231"/>
        <end position="296"/>
    </location>
</feature>
<dbReference type="KEGG" id="pbar:105424896"/>
<dbReference type="Proteomes" id="UP000504615">
    <property type="component" value="Unplaced"/>
</dbReference>
<evidence type="ECO:0000313" key="2">
    <source>
        <dbReference type="Proteomes" id="UP000504615"/>
    </source>
</evidence>
<gene>
    <name evidence="3" type="primary">LOC105424896</name>
</gene>
<dbReference type="SUPFAM" id="SSF53098">
    <property type="entry name" value="Ribonuclease H-like"/>
    <property type="match status" value="1"/>
</dbReference>
<dbReference type="InterPro" id="IPR008906">
    <property type="entry name" value="HATC_C_dom"/>
</dbReference>
<accession>A0A6I9WPH5</accession>
<name>A0A6I9WPH5_9HYME</name>
<dbReference type="InterPro" id="IPR012337">
    <property type="entry name" value="RNaseH-like_sf"/>
</dbReference>
<organism evidence="2 3">
    <name type="scientific">Pogonomyrmex barbatus</name>
    <name type="common">red harvester ant</name>
    <dbReference type="NCBI Taxonomy" id="144034"/>
    <lineage>
        <taxon>Eukaryota</taxon>
        <taxon>Metazoa</taxon>
        <taxon>Ecdysozoa</taxon>
        <taxon>Arthropoda</taxon>
        <taxon>Hexapoda</taxon>
        <taxon>Insecta</taxon>
        <taxon>Pterygota</taxon>
        <taxon>Neoptera</taxon>
        <taxon>Endopterygota</taxon>
        <taxon>Hymenoptera</taxon>
        <taxon>Apocrita</taxon>
        <taxon>Aculeata</taxon>
        <taxon>Formicoidea</taxon>
        <taxon>Formicidae</taxon>
        <taxon>Myrmicinae</taxon>
        <taxon>Pogonomyrmex</taxon>
    </lineage>
</organism>
<dbReference type="OrthoDB" id="7552535at2759"/>
<sequence>MPDIITYGCSAHILNLLAHNIEIPEIKEQVKTIMKYFRNTHFAAAKYKEAGGKALIMPQDVRWNTLTDCLESYINNWHILSKVCTDNRVAISPDISSKINDVNLKVKATDYLEKLKIISVALDKIQRDCCTIGEATEIWIKIINHFKLQYNFSESDLKCVLQRFKMAMTPAHYLANLLDHRFRELQLREEQLDEAMEYINLYHPAAMPDVISYRAKTSPFKYYLFSEESIKNVKPITWWLALKENINTVTFDLAIQLHTAIASSAGIERLFSAFGLVHTKLRNRLGVEKASKLVIILKALNKKVDKTEIETSN</sequence>
<dbReference type="AlphaFoldDB" id="A0A6I9WPH5"/>
<keyword evidence="2" id="KW-1185">Reference proteome</keyword>
<proteinExistence type="predicted"/>
<protein>
    <submittedName>
        <fullName evidence="3">Uncharacterized protein LOC105424896 isoform X1</fullName>
    </submittedName>
</protein>
<evidence type="ECO:0000259" key="1">
    <source>
        <dbReference type="Pfam" id="PF05699"/>
    </source>
</evidence>